<proteinExistence type="predicted"/>
<name>A0A2K2CJM7_BRADI</name>
<reference evidence="1" key="2">
    <citation type="submission" date="2017-06" db="EMBL/GenBank/DDBJ databases">
        <title>WGS assembly of Brachypodium distachyon.</title>
        <authorList>
            <consortium name="The International Brachypodium Initiative"/>
            <person name="Lucas S."/>
            <person name="Harmon-Smith M."/>
            <person name="Lail K."/>
            <person name="Tice H."/>
            <person name="Grimwood J."/>
            <person name="Bruce D."/>
            <person name="Barry K."/>
            <person name="Shu S."/>
            <person name="Lindquist E."/>
            <person name="Wang M."/>
            <person name="Pitluck S."/>
            <person name="Vogel J.P."/>
            <person name="Garvin D.F."/>
            <person name="Mockler T.C."/>
            <person name="Schmutz J."/>
            <person name="Rokhsar D."/>
            <person name="Bevan M.W."/>
        </authorList>
    </citation>
    <scope>NUCLEOTIDE SEQUENCE</scope>
    <source>
        <strain evidence="1">Bd21</strain>
    </source>
</reference>
<reference evidence="1 2" key="1">
    <citation type="journal article" date="2010" name="Nature">
        <title>Genome sequencing and analysis of the model grass Brachypodium distachyon.</title>
        <authorList>
            <consortium name="International Brachypodium Initiative"/>
        </authorList>
    </citation>
    <scope>NUCLEOTIDE SEQUENCE [LARGE SCALE GENOMIC DNA]</scope>
    <source>
        <strain evidence="1 2">Bd21</strain>
    </source>
</reference>
<evidence type="ECO:0000313" key="1">
    <source>
        <dbReference type="EMBL" id="PNT62230.1"/>
    </source>
</evidence>
<dbReference type="EMBL" id="CM000884">
    <property type="protein sequence ID" value="PNT62230.1"/>
    <property type="molecule type" value="Genomic_DNA"/>
</dbReference>
<accession>A0A2K2CJM7</accession>
<dbReference type="InParanoid" id="A0A2K2CJM7"/>
<dbReference type="OrthoDB" id="690769at2759"/>
<dbReference type="AlphaFoldDB" id="A0A2K2CJM7"/>
<organism evidence="1">
    <name type="scientific">Brachypodium distachyon</name>
    <name type="common">Purple false brome</name>
    <name type="synonym">Trachynia distachya</name>
    <dbReference type="NCBI Taxonomy" id="15368"/>
    <lineage>
        <taxon>Eukaryota</taxon>
        <taxon>Viridiplantae</taxon>
        <taxon>Streptophyta</taxon>
        <taxon>Embryophyta</taxon>
        <taxon>Tracheophyta</taxon>
        <taxon>Spermatophyta</taxon>
        <taxon>Magnoliopsida</taxon>
        <taxon>Liliopsida</taxon>
        <taxon>Poales</taxon>
        <taxon>Poaceae</taxon>
        <taxon>BOP clade</taxon>
        <taxon>Pooideae</taxon>
        <taxon>Stipodae</taxon>
        <taxon>Brachypodieae</taxon>
        <taxon>Brachypodium</taxon>
    </lineage>
</organism>
<dbReference type="Proteomes" id="UP000008810">
    <property type="component" value="Chromosome 5"/>
</dbReference>
<sequence length="104" mass="11718">MECARHLVLQCPFAKEIWLLAGNGNVRISRAASAPTIKKWWFTARGGPAKDVATKREITRVAYTAWNIWKEHNRRVFEGKKLTATLVAGLINDEIEELGRILGS</sequence>
<dbReference type="EnsemblPlants" id="PNT62230">
    <property type="protein sequence ID" value="PNT62230"/>
    <property type="gene ID" value="BRADI_5g27426v3"/>
</dbReference>
<protein>
    <recommendedName>
        <fullName evidence="4">Reverse transcriptase zinc-binding domain-containing protein</fullName>
    </recommendedName>
</protein>
<dbReference type="Gramene" id="PNT62230">
    <property type="protein sequence ID" value="PNT62230"/>
    <property type="gene ID" value="BRADI_5g27426v3"/>
</dbReference>
<gene>
    <name evidence="1" type="ORF">BRADI_5g27426v3</name>
</gene>
<reference evidence="2" key="3">
    <citation type="submission" date="2018-08" db="UniProtKB">
        <authorList>
            <consortium name="EnsemblPlants"/>
        </authorList>
    </citation>
    <scope>IDENTIFICATION</scope>
    <source>
        <strain evidence="2">cv. Bd21</strain>
    </source>
</reference>
<evidence type="ECO:0000313" key="2">
    <source>
        <dbReference type="EnsemblPlants" id="PNT62230"/>
    </source>
</evidence>
<evidence type="ECO:0008006" key="4">
    <source>
        <dbReference type="Google" id="ProtNLM"/>
    </source>
</evidence>
<evidence type="ECO:0000313" key="3">
    <source>
        <dbReference type="Proteomes" id="UP000008810"/>
    </source>
</evidence>
<keyword evidence="3" id="KW-1185">Reference proteome</keyword>